<dbReference type="GO" id="GO:0005886">
    <property type="term" value="C:plasma membrane"/>
    <property type="evidence" value="ECO:0007669"/>
    <property type="project" value="UniProtKB-SubCell"/>
</dbReference>
<dbReference type="SUPFAM" id="SSF57850">
    <property type="entry name" value="RING/U-box"/>
    <property type="match status" value="1"/>
</dbReference>
<gene>
    <name evidence="21" type="ORF">SNE40_002525</name>
</gene>
<dbReference type="Gene3D" id="3.30.40.10">
    <property type="entry name" value="Zinc/RING finger domain, C3HC4 (zinc finger)"/>
    <property type="match status" value="1"/>
</dbReference>
<evidence type="ECO:0000256" key="19">
    <source>
        <dbReference type="SAM" id="SignalP"/>
    </source>
</evidence>
<keyword evidence="13" id="KW-0862">Zinc</keyword>
<comment type="subcellular location">
    <subcellularLocation>
        <location evidence="2">Cell membrane</location>
        <topology evidence="2">Single-pass type I membrane protein</topology>
    </subcellularLocation>
</comment>
<dbReference type="PANTHER" id="PTHR16200">
    <property type="entry name" value="RING ZINC FINGER"/>
    <property type="match status" value="1"/>
</dbReference>
<dbReference type="GO" id="GO:0008270">
    <property type="term" value="F:zinc ion binding"/>
    <property type="evidence" value="ECO:0007669"/>
    <property type="project" value="UniProtKB-KW"/>
</dbReference>
<dbReference type="Pfam" id="PF13639">
    <property type="entry name" value="zf-RING_2"/>
    <property type="match status" value="1"/>
</dbReference>
<evidence type="ECO:0000256" key="5">
    <source>
        <dbReference type="ARBA" id="ARBA00012483"/>
    </source>
</evidence>
<evidence type="ECO:0000256" key="17">
    <source>
        <dbReference type="SAM" id="MobiDB-lite"/>
    </source>
</evidence>
<name>A0AAN8KCD6_PATCE</name>
<proteinExistence type="inferred from homology"/>
<evidence type="ECO:0000313" key="22">
    <source>
        <dbReference type="Proteomes" id="UP001347796"/>
    </source>
</evidence>
<dbReference type="GO" id="GO:0016055">
    <property type="term" value="P:Wnt signaling pathway"/>
    <property type="evidence" value="ECO:0007669"/>
    <property type="project" value="UniProtKB-KW"/>
</dbReference>
<dbReference type="InterPro" id="IPR001841">
    <property type="entry name" value="Znf_RING"/>
</dbReference>
<dbReference type="Proteomes" id="UP001347796">
    <property type="component" value="Unassembled WGS sequence"/>
</dbReference>
<keyword evidence="6" id="KW-1003">Cell membrane</keyword>
<dbReference type="SMART" id="SM00184">
    <property type="entry name" value="RING"/>
    <property type="match status" value="1"/>
</dbReference>
<feature type="region of interest" description="Disordered" evidence="17">
    <location>
        <begin position="519"/>
        <end position="601"/>
    </location>
</feature>
<feature type="compositionally biased region" description="Basic and acidic residues" evidence="17">
    <location>
        <begin position="544"/>
        <end position="560"/>
    </location>
</feature>
<evidence type="ECO:0000256" key="18">
    <source>
        <dbReference type="SAM" id="Phobius"/>
    </source>
</evidence>
<evidence type="ECO:0000256" key="14">
    <source>
        <dbReference type="ARBA" id="ARBA00022989"/>
    </source>
</evidence>
<dbReference type="Gene3D" id="3.50.30.30">
    <property type="match status" value="1"/>
</dbReference>
<evidence type="ECO:0000256" key="7">
    <source>
        <dbReference type="ARBA" id="ARBA00022679"/>
    </source>
</evidence>
<keyword evidence="9 18" id="KW-0812">Transmembrane</keyword>
<dbReference type="InterPro" id="IPR051073">
    <property type="entry name" value="ZNRF3_Arkadia_E3_ligases"/>
</dbReference>
<protein>
    <recommendedName>
        <fullName evidence="5">RING-type E3 ubiquitin transferase</fullName>
        <ecNumber evidence="5">2.3.2.27</ecNumber>
    </recommendedName>
</protein>
<evidence type="ECO:0000256" key="6">
    <source>
        <dbReference type="ARBA" id="ARBA00022475"/>
    </source>
</evidence>
<keyword evidence="15 18" id="KW-0472">Membrane</keyword>
<evidence type="ECO:0000256" key="16">
    <source>
        <dbReference type="PROSITE-ProRule" id="PRU00175"/>
    </source>
</evidence>
<feature type="region of interest" description="Disordered" evidence="17">
    <location>
        <begin position="747"/>
        <end position="782"/>
    </location>
</feature>
<evidence type="ECO:0000256" key="15">
    <source>
        <dbReference type="ARBA" id="ARBA00023136"/>
    </source>
</evidence>
<evidence type="ECO:0000256" key="3">
    <source>
        <dbReference type="ARBA" id="ARBA00004906"/>
    </source>
</evidence>
<comment type="similarity">
    <text evidence="4">Belongs to the ZNRF3 family.</text>
</comment>
<dbReference type="GO" id="GO:0061630">
    <property type="term" value="F:ubiquitin protein ligase activity"/>
    <property type="evidence" value="ECO:0007669"/>
    <property type="project" value="UniProtKB-EC"/>
</dbReference>
<evidence type="ECO:0000256" key="11">
    <source>
        <dbReference type="ARBA" id="ARBA00022771"/>
    </source>
</evidence>
<organism evidence="21 22">
    <name type="scientific">Patella caerulea</name>
    <name type="common">Rayed Mediterranean limpet</name>
    <dbReference type="NCBI Taxonomy" id="87958"/>
    <lineage>
        <taxon>Eukaryota</taxon>
        <taxon>Metazoa</taxon>
        <taxon>Spiralia</taxon>
        <taxon>Lophotrochozoa</taxon>
        <taxon>Mollusca</taxon>
        <taxon>Gastropoda</taxon>
        <taxon>Patellogastropoda</taxon>
        <taxon>Patelloidea</taxon>
        <taxon>Patellidae</taxon>
        <taxon>Patella</taxon>
    </lineage>
</organism>
<evidence type="ECO:0000256" key="2">
    <source>
        <dbReference type="ARBA" id="ARBA00004251"/>
    </source>
</evidence>
<accession>A0AAN8KCD6</accession>
<feature type="compositionally biased region" description="Basic and acidic residues" evidence="17">
    <location>
        <begin position="339"/>
        <end position="349"/>
    </location>
</feature>
<evidence type="ECO:0000256" key="8">
    <source>
        <dbReference type="ARBA" id="ARBA00022687"/>
    </source>
</evidence>
<feature type="compositionally biased region" description="Polar residues" evidence="17">
    <location>
        <begin position="519"/>
        <end position="528"/>
    </location>
</feature>
<feature type="signal peptide" evidence="19">
    <location>
        <begin position="1"/>
        <end position="17"/>
    </location>
</feature>
<dbReference type="InterPro" id="IPR013083">
    <property type="entry name" value="Znf_RING/FYVE/PHD"/>
</dbReference>
<feature type="compositionally biased region" description="Basic and acidic residues" evidence="17">
    <location>
        <begin position="578"/>
        <end position="588"/>
    </location>
</feature>
<feature type="transmembrane region" description="Helical" evidence="18">
    <location>
        <begin position="181"/>
        <end position="203"/>
    </location>
</feature>
<feature type="compositionally biased region" description="Low complexity" evidence="17">
    <location>
        <begin position="754"/>
        <end position="776"/>
    </location>
</feature>
<feature type="compositionally biased region" description="Polar residues" evidence="17">
    <location>
        <begin position="640"/>
        <end position="653"/>
    </location>
</feature>
<feature type="domain" description="RING-type" evidence="20">
    <location>
        <begin position="260"/>
        <end position="301"/>
    </location>
</feature>
<feature type="region of interest" description="Disordered" evidence="17">
    <location>
        <begin position="637"/>
        <end position="676"/>
    </location>
</feature>
<comment type="pathway">
    <text evidence="3">Protein modification; protein ubiquitination.</text>
</comment>
<keyword evidence="14 18" id="KW-1133">Transmembrane helix</keyword>
<evidence type="ECO:0000313" key="21">
    <source>
        <dbReference type="EMBL" id="KAK6190724.1"/>
    </source>
</evidence>
<evidence type="ECO:0000259" key="20">
    <source>
        <dbReference type="PROSITE" id="PS50089"/>
    </source>
</evidence>
<feature type="region of interest" description="Disordered" evidence="17">
    <location>
        <begin position="310"/>
        <end position="352"/>
    </location>
</feature>
<keyword evidence="11 16" id="KW-0863">Zinc-finger</keyword>
<feature type="chain" id="PRO_5042940946" description="RING-type E3 ubiquitin transferase" evidence="19">
    <location>
        <begin position="18"/>
        <end position="840"/>
    </location>
</feature>
<keyword evidence="12" id="KW-0833">Ubl conjugation pathway</keyword>
<evidence type="ECO:0000256" key="1">
    <source>
        <dbReference type="ARBA" id="ARBA00000900"/>
    </source>
</evidence>
<feature type="region of interest" description="Disordered" evidence="17">
    <location>
        <begin position="451"/>
        <end position="470"/>
    </location>
</feature>
<dbReference type="GO" id="GO:0030178">
    <property type="term" value="P:negative regulation of Wnt signaling pathway"/>
    <property type="evidence" value="ECO:0007669"/>
    <property type="project" value="UniProtKB-ARBA"/>
</dbReference>
<evidence type="ECO:0000256" key="12">
    <source>
        <dbReference type="ARBA" id="ARBA00022786"/>
    </source>
</evidence>
<dbReference type="EMBL" id="JAZGQO010000002">
    <property type="protein sequence ID" value="KAK6190724.1"/>
    <property type="molecule type" value="Genomic_DNA"/>
</dbReference>
<evidence type="ECO:0000256" key="13">
    <source>
        <dbReference type="ARBA" id="ARBA00022833"/>
    </source>
</evidence>
<dbReference type="EC" id="2.3.2.27" evidence="5"/>
<dbReference type="PROSITE" id="PS50089">
    <property type="entry name" value="ZF_RING_2"/>
    <property type="match status" value="1"/>
</dbReference>
<evidence type="ECO:0000256" key="10">
    <source>
        <dbReference type="ARBA" id="ARBA00022729"/>
    </source>
</evidence>
<keyword evidence="10 19" id="KW-0732">Signal</keyword>
<dbReference type="AlphaFoldDB" id="A0AAN8KCD6"/>
<keyword evidence="7" id="KW-0808">Transferase</keyword>
<comment type="caution">
    <text evidence="21">The sequence shown here is derived from an EMBL/GenBank/DDBJ whole genome shotgun (WGS) entry which is preliminary data.</text>
</comment>
<dbReference type="Pfam" id="PF18212">
    <property type="entry name" value="ZNRF_3_ecto"/>
    <property type="match status" value="1"/>
</dbReference>
<reference evidence="21 22" key="1">
    <citation type="submission" date="2024-01" db="EMBL/GenBank/DDBJ databases">
        <title>The genome of the rayed Mediterranean limpet Patella caerulea (Linnaeus, 1758).</title>
        <authorList>
            <person name="Anh-Thu Weber A."/>
            <person name="Halstead-Nussloch G."/>
        </authorList>
    </citation>
    <scope>NUCLEOTIDE SEQUENCE [LARGE SCALE GENOMIC DNA]</scope>
    <source>
        <strain evidence="21">AATW-2023a</strain>
        <tissue evidence="21">Whole specimen</tissue>
    </source>
</reference>
<comment type="catalytic activity">
    <reaction evidence="1">
        <text>S-ubiquitinyl-[E2 ubiquitin-conjugating enzyme]-L-cysteine + [acceptor protein]-L-lysine = [E2 ubiquitin-conjugating enzyme]-L-cysteine + N(6)-ubiquitinyl-[acceptor protein]-L-lysine.</text>
        <dbReference type="EC" id="2.3.2.27"/>
    </reaction>
</comment>
<evidence type="ECO:0000256" key="4">
    <source>
        <dbReference type="ARBA" id="ARBA00008759"/>
    </source>
</evidence>
<evidence type="ECO:0000256" key="9">
    <source>
        <dbReference type="ARBA" id="ARBA00022692"/>
    </source>
</evidence>
<keyword evidence="22" id="KW-1185">Reference proteome</keyword>
<keyword evidence="8" id="KW-0879">Wnt signaling pathway</keyword>
<dbReference type="InterPro" id="IPR040700">
    <property type="entry name" value="ZNRF-3_ecto"/>
</dbReference>
<sequence>MIIGLIVLCTLVFSVMGKNTAILEIVLYETTENGGYKTNSQQLYGYFSSAGTLIGAEGRIMQLHPLGLCNTNDYDELYSFGWVGVVKLEKPELEPDPCLSIYDKAGRALQRGATAVIFDISDNMDVAQQLQKSTYTLDRPVILVRGIDADRLMKIVNTQDEARIRIIYSAQEDVEISHKEYFDMGIFVAVFIIFCLICVFVILKLKYRHRDRQLSESSLTKRAIAKMETRKYQLSPGKQQHIHTPNSDSSCYSSSSSDNCAICLEGYQDGQVLRVLPCAHEFHRKCVDTWLLTEGRCPLCNYKITAQKESNNETGQVRTSASQQTSTNAPVLPQGGSSSHRDGSHRDNSHYTSIPYRRDYTQSHHTSHHQQYITWPSCEGTVGSAPSNYQYHIPNTSHSQCASLPDQYYQPIDAAPPTHSRARSPSVYLPSPYTLTSSSCHGKYGCKSVYRSSSTPMTDQSKRFSVPNSKRVDKNSVDYVSVPRSASIIAVRGSSSSDPNPSDSSLECDCFKNVDTTQVDSNKSTYGSSDVKDISDTSSNDSNVYRDKRANHSDNEERVSPKLPPIEMRPSCLMKRSIGHESNPHDPDCASASHIADDSNQVSSDSADECCTVVPQENVCTVCKKTGYSSVHRSILEPSPNYNTSTTSQTLAKSRSSNSHSSACQTRGLNLHNRKPKTVIQRSHTFSTSKEIRHSMSGIAMGKSYVPSNQYCVTHSTSRTYTEDHTLCYQPPLHPRLSNKRFSLAVDSRGEPQSSGSSRHYHVSSLYGGSRVSSSGQHSRYPDIIRPTPFRARVCEMCQQSSSVPVNVPRRSMVLFTQPQGRFITIPLSEQDGYNPVSCV</sequence>
<feature type="compositionally biased region" description="Polar residues" evidence="17">
    <location>
        <begin position="310"/>
        <end position="329"/>
    </location>
</feature>
<keyword evidence="11 16" id="KW-0479">Metal-binding</keyword>